<keyword evidence="2" id="KW-1185">Reference proteome</keyword>
<sequence>NQDATVNSADPKEARVLKRFTSFSIFATQGRKTTAIDKCTLRGLRVLSCCKTDCTRENKKKISGGSWEFVGGLPLFDPPHTPLEELQTSVSTSMITGYQLAIAKLGMGSNMYP</sequence>
<name>A0ABQ8BWV5_BRANA</name>
<dbReference type="Gene3D" id="3.40.50.1000">
    <property type="entry name" value="HAD superfamily/HAD-like"/>
    <property type="match status" value="1"/>
</dbReference>
<dbReference type="InterPro" id="IPR023214">
    <property type="entry name" value="HAD_sf"/>
</dbReference>
<organism evidence="1 2">
    <name type="scientific">Brassica napus</name>
    <name type="common">Rape</name>
    <dbReference type="NCBI Taxonomy" id="3708"/>
    <lineage>
        <taxon>Eukaryota</taxon>
        <taxon>Viridiplantae</taxon>
        <taxon>Streptophyta</taxon>
        <taxon>Embryophyta</taxon>
        <taxon>Tracheophyta</taxon>
        <taxon>Spermatophyta</taxon>
        <taxon>Magnoliopsida</taxon>
        <taxon>eudicotyledons</taxon>
        <taxon>Gunneridae</taxon>
        <taxon>Pentapetalae</taxon>
        <taxon>rosids</taxon>
        <taxon>malvids</taxon>
        <taxon>Brassicales</taxon>
        <taxon>Brassicaceae</taxon>
        <taxon>Brassiceae</taxon>
        <taxon>Brassica</taxon>
    </lineage>
</organism>
<dbReference type="Proteomes" id="UP000824890">
    <property type="component" value="Unassembled WGS sequence"/>
</dbReference>
<dbReference type="Gene3D" id="3.40.1110.10">
    <property type="entry name" value="Calcium-transporting ATPase, cytoplasmic domain N"/>
    <property type="match status" value="1"/>
</dbReference>
<reference evidence="1 2" key="1">
    <citation type="submission" date="2021-05" db="EMBL/GenBank/DDBJ databases">
        <title>Genome Assembly of Synthetic Allotetraploid Brassica napus Reveals Homoeologous Exchanges between Subgenomes.</title>
        <authorList>
            <person name="Davis J.T."/>
        </authorList>
    </citation>
    <scope>NUCLEOTIDE SEQUENCE [LARGE SCALE GENOMIC DNA]</scope>
    <source>
        <strain evidence="2">cv. Da-Ae</strain>
        <tissue evidence="1">Seedling</tissue>
    </source>
</reference>
<comment type="caution">
    <text evidence="1">The sequence shown here is derived from an EMBL/GenBank/DDBJ whole genome shotgun (WGS) entry which is preliminary data.</text>
</comment>
<gene>
    <name evidence="1" type="ORF">HID58_032630</name>
</gene>
<evidence type="ECO:0000313" key="1">
    <source>
        <dbReference type="EMBL" id="KAH0909309.1"/>
    </source>
</evidence>
<evidence type="ECO:0000313" key="2">
    <source>
        <dbReference type="Proteomes" id="UP000824890"/>
    </source>
</evidence>
<feature type="non-terminal residue" evidence="1">
    <location>
        <position position="1"/>
    </location>
</feature>
<proteinExistence type="predicted"/>
<protein>
    <submittedName>
        <fullName evidence="1">Uncharacterized protein</fullName>
    </submittedName>
</protein>
<dbReference type="EMBL" id="JAGKQM010000009">
    <property type="protein sequence ID" value="KAH0909309.1"/>
    <property type="molecule type" value="Genomic_DNA"/>
</dbReference>
<dbReference type="InterPro" id="IPR023299">
    <property type="entry name" value="ATPase_P-typ_cyto_dom_N"/>
</dbReference>
<accession>A0ABQ8BWV5</accession>